<dbReference type="CDD" id="cd16444">
    <property type="entry name" value="LipB"/>
    <property type="match status" value="1"/>
</dbReference>
<evidence type="ECO:0000256" key="5">
    <source>
        <dbReference type="PIRNR" id="PIRNR016262"/>
    </source>
</evidence>
<keyword evidence="11" id="KW-1185">Reference proteome</keyword>
<reference evidence="10" key="1">
    <citation type="submission" date="2023-01" db="EMBL/GenBank/DDBJ databases">
        <authorList>
            <person name="Van Ghelder C."/>
            <person name="Rancurel C."/>
        </authorList>
    </citation>
    <scope>NUCLEOTIDE SEQUENCE</scope>
    <source>
        <strain evidence="10">CNCM I-4278</strain>
    </source>
</reference>
<evidence type="ECO:0000256" key="7">
    <source>
        <dbReference type="PIRSR" id="PIRSR016262-2"/>
    </source>
</evidence>
<comment type="caution">
    <text evidence="10">The sequence shown here is derived from an EMBL/GenBank/DDBJ whole genome shotgun (WGS) entry which is preliminary data.</text>
</comment>
<keyword evidence="3 5" id="KW-0808">Transferase</keyword>
<evidence type="ECO:0000256" key="8">
    <source>
        <dbReference type="PIRSR" id="PIRSR016262-3"/>
    </source>
</evidence>
<feature type="binding site" evidence="7">
    <location>
        <begin position="88"/>
        <end position="95"/>
    </location>
    <ligand>
        <name>substrate</name>
    </ligand>
</feature>
<evidence type="ECO:0000256" key="3">
    <source>
        <dbReference type="ARBA" id="ARBA00022679"/>
    </source>
</evidence>
<evidence type="ECO:0000256" key="6">
    <source>
        <dbReference type="PIRSR" id="PIRSR016262-1"/>
    </source>
</evidence>
<comment type="catalytic activity">
    <reaction evidence="5">
        <text>octanoyl-[ACP] + L-lysyl-[protein] = N(6)-octanoyl-L-lysyl-[protein] + holo-[ACP] + H(+)</text>
        <dbReference type="Rhea" id="RHEA:17665"/>
        <dbReference type="Rhea" id="RHEA-COMP:9636"/>
        <dbReference type="Rhea" id="RHEA-COMP:9685"/>
        <dbReference type="Rhea" id="RHEA-COMP:9752"/>
        <dbReference type="Rhea" id="RHEA-COMP:9928"/>
        <dbReference type="ChEBI" id="CHEBI:15378"/>
        <dbReference type="ChEBI" id="CHEBI:29969"/>
        <dbReference type="ChEBI" id="CHEBI:64479"/>
        <dbReference type="ChEBI" id="CHEBI:78463"/>
        <dbReference type="ChEBI" id="CHEBI:78809"/>
        <dbReference type="EC" id="2.3.1.181"/>
    </reaction>
</comment>
<proteinExistence type="inferred from homology"/>
<dbReference type="SUPFAM" id="SSF55681">
    <property type="entry name" value="Class II aaRS and biotin synthetases"/>
    <property type="match status" value="1"/>
</dbReference>
<dbReference type="PANTHER" id="PTHR10993">
    <property type="entry name" value="OCTANOYLTRANSFERASE"/>
    <property type="match status" value="1"/>
</dbReference>
<feature type="site" description="Lowers pKa of active site Cys" evidence="8">
    <location>
        <position position="152"/>
    </location>
</feature>
<organism evidence="10 11">
    <name type="scientific">Periconia digitata</name>
    <dbReference type="NCBI Taxonomy" id="1303443"/>
    <lineage>
        <taxon>Eukaryota</taxon>
        <taxon>Fungi</taxon>
        <taxon>Dikarya</taxon>
        <taxon>Ascomycota</taxon>
        <taxon>Pezizomycotina</taxon>
        <taxon>Dothideomycetes</taxon>
        <taxon>Pleosporomycetidae</taxon>
        <taxon>Pleosporales</taxon>
        <taxon>Massarineae</taxon>
        <taxon>Periconiaceae</taxon>
        <taxon>Periconia</taxon>
    </lineage>
</organism>
<comment type="similarity">
    <text evidence="2 5">Belongs to the LipB family.</text>
</comment>
<feature type="binding site" evidence="7">
    <location>
        <begin position="168"/>
        <end position="170"/>
    </location>
    <ligand>
        <name>substrate</name>
    </ligand>
</feature>
<dbReference type="Pfam" id="PF21948">
    <property type="entry name" value="LplA-B_cat"/>
    <property type="match status" value="1"/>
</dbReference>
<dbReference type="PROSITE" id="PS51733">
    <property type="entry name" value="BPL_LPL_CATALYTIC"/>
    <property type="match status" value="1"/>
</dbReference>
<feature type="binding site" evidence="7">
    <location>
        <begin position="155"/>
        <end position="157"/>
    </location>
    <ligand>
        <name>substrate</name>
    </ligand>
</feature>
<protein>
    <recommendedName>
        <fullName evidence="5">Octanoyltransferase</fullName>
        <ecNumber evidence="5">2.3.1.181</ecNumber>
    </recommendedName>
</protein>
<evidence type="ECO:0000256" key="1">
    <source>
        <dbReference type="ARBA" id="ARBA00004821"/>
    </source>
</evidence>
<evidence type="ECO:0000313" key="10">
    <source>
        <dbReference type="EMBL" id="CAI6335935.1"/>
    </source>
</evidence>
<evidence type="ECO:0000259" key="9">
    <source>
        <dbReference type="PROSITE" id="PS51733"/>
    </source>
</evidence>
<dbReference type="NCBIfam" id="TIGR00214">
    <property type="entry name" value="lipB"/>
    <property type="match status" value="1"/>
</dbReference>
<sequence>MTTPRSLLHLHFQNPVPYLTAASLQESLVTRFLRSKPPSTLTAPPPHILTAEFNPVYTCGRREIGTVSAKQQEFLKASGRADFVEALRGGQTTFHGPGQLVAYPIIDLKAHRLTPRDYVCVLEKSLIATCARYGIKAMTTEHTGVWTTPDDKIAAVGVHMRRNITSHGVGLNVGTDLWWFDRIVACGLEGKRTTSFEREGVVGNGVREVGEVFVEEVAKRLGVEEVTRRDASEYMSEGKVEGMV</sequence>
<dbReference type="PIRSF" id="PIRSF016262">
    <property type="entry name" value="LPLase"/>
    <property type="match status" value="1"/>
</dbReference>
<evidence type="ECO:0000313" key="11">
    <source>
        <dbReference type="Proteomes" id="UP001152607"/>
    </source>
</evidence>
<evidence type="ECO:0000256" key="2">
    <source>
        <dbReference type="ARBA" id="ARBA00007907"/>
    </source>
</evidence>
<dbReference type="PROSITE" id="PS01313">
    <property type="entry name" value="LIPB"/>
    <property type="match status" value="1"/>
</dbReference>
<dbReference type="AlphaFoldDB" id="A0A9W4UH88"/>
<comment type="function">
    <text evidence="5">Catalyzes the transfer of endogenously produced octanoic acid from octanoyl-acyl-carrier-protein onto the lipoyl domains of lipoate-dependent enzymes. Lipoyl-ACP can also act as a substrate although octanoyl-ACP is likely to be the physiological substrate.</text>
</comment>
<dbReference type="InterPro" id="IPR000544">
    <property type="entry name" value="Octanoyltransferase"/>
</dbReference>
<dbReference type="PANTHER" id="PTHR10993:SF7">
    <property type="entry name" value="LIPOYLTRANSFERASE 2, MITOCHONDRIAL-RELATED"/>
    <property type="match status" value="1"/>
</dbReference>
<gene>
    <name evidence="10" type="ORF">PDIGIT_LOCUS9023</name>
</gene>
<dbReference type="InterPro" id="IPR045864">
    <property type="entry name" value="aa-tRNA-synth_II/BPL/LPL"/>
</dbReference>
<feature type="domain" description="BPL/LPL catalytic" evidence="9">
    <location>
        <begin position="42"/>
        <end position="225"/>
    </location>
</feature>
<accession>A0A9W4UH88</accession>
<dbReference type="GO" id="GO:0009249">
    <property type="term" value="P:protein lipoylation"/>
    <property type="evidence" value="ECO:0007669"/>
    <property type="project" value="InterPro"/>
</dbReference>
<dbReference type="EC" id="2.3.1.181" evidence="5"/>
<comment type="pathway">
    <text evidence="1 5">Protein modification; protein lipoylation via endogenous pathway; protein N(6)-(lipoyl)lysine from octanoyl-[acyl-carrier-protein]: step 1/2.</text>
</comment>
<dbReference type="OrthoDB" id="19908at2759"/>
<feature type="active site" description="Acyl-thioester intermediate" evidence="6">
    <location>
        <position position="186"/>
    </location>
</feature>
<dbReference type="Proteomes" id="UP001152607">
    <property type="component" value="Unassembled WGS sequence"/>
</dbReference>
<keyword evidence="4 5" id="KW-0012">Acyltransferase</keyword>
<name>A0A9W4UH88_9PLEO</name>
<dbReference type="InterPro" id="IPR004143">
    <property type="entry name" value="BPL_LPL_catalytic"/>
</dbReference>
<dbReference type="GO" id="GO:0033819">
    <property type="term" value="F:lipoyl(octanoyl) transferase activity"/>
    <property type="evidence" value="ECO:0007669"/>
    <property type="project" value="UniProtKB-EC"/>
</dbReference>
<dbReference type="InterPro" id="IPR020605">
    <property type="entry name" value="Octanoyltransferase_CS"/>
</dbReference>
<evidence type="ECO:0000256" key="4">
    <source>
        <dbReference type="ARBA" id="ARBA00023315"/>
    </source>
</evidence>
<dbReference type="EMBL" id="CAOQHR010000006">
    <property type="protein sequence ID" value="CAI6335935.1"/>
    <property type="molecule type" value="Genomic_DNA"/>
</dbReference>
<dbReference type="Gene3D" id="3.30.930.10">
    <property type="entry name" value="Bira Bifunctional Protein, Domain 2"/>
    <property type="match status" value="1"/>
</dbReference>